<keyword evidence="2" id="KW-1185">Reference proteome</keyword>
<evidence type="ECO:0000313" key="1">
    <source>
        <dbReference type="EMBL" id="KAF9490723.1"/>
    </source>
</evidence>
<proteinExistence type="predicted"/>
<gene>
    <name evidence="1" type="ORF">BDN71DRAFT_1511050</name>
</gene>
<accession>A0A9P5ZPD9</accession>
<name>A0A9P5ZPD9_PLEER</name>
<comment type="caution">
    <text evidence="1">The sequence shown here is derived from an EMBL/GenBank/DDBJ whole genome shotgun (WGS) entry which is preliminary data.</text>
</comment>
<protein>
    <submittedName>
        <fullName evidence="1">Uncharacterized protein</fullName>
    </submittedName>
</protein>
<reference evidence="1" key="1">
    <citation type="submission" date="2020-11" db="EMBL/GenBank/DDBJ databases">
        <authorList>
            <consortium name="DOE Joint Genome Institute"/>
            <person name="Ahrendt S."/>
            <person name="Riley R."/>
            <person name="Andreopoulos W."/>
            <person name="Labutti K."/>
            <person name="Pangilinan J."/>
            <person name="Ruiz-Duenas F.J."/>
            <person name="Barrasa J.M."/>
            <person name="Sanchez-Garcia M."/>
            <person name="Camarero S."/>
            <person name="Miyauchi S."/>
            <person name="Serrano A."/>
            <person name="Linde D."/>
            <person name="Babiker R."/>
            <person name="Drula E."/>
            <person name="Ayuso-Fernandez I."/>
            <person name="Pacheco R."/>
            <person name="Padilla G."/>
            <person name="Ferreira P."/>
            <person name="Barriuso J."/>
            <person name="Kellner H."/>
            <person name="Castanera R."/>
            <person name="Alfaro M."/>
            <person name="Ramirez L."/>
            <person name="Pisabarro A.G."/>
            <person name="Kuo A."/>
            <person name="Tritt A."/>
            <person name="Lipzen A."/>
            <person name="He G."/>
            <person name="Yan M."/>
            <person name="Ng V."/>
            <person name="Cullen D."/>
            <person name="Martin F."/>
            <person name="Rosso M.-N."/>
            <person name="Henrissat B."/>
            <person name="Hibbett D."/>
            <person name="Martinez A.T."/>
            <person name="Grigoriev I.V."/>
        </authorList>
    </citation>
    <scope>NUCLEOTIDE SEQUENCE</scope>
    <source>
        <strain evidence="1">ATCC 90797</strain>
    </source>
</reference>
<dbReference type="EMBL" id="MU154635">
    <property type="protein sequence ID" value="KAF9490723.1"/>
    <property type="molecule type" value="Genomic_DNA"/>
</dbReference>
<organism evidence="1 2">
    <name type="scientific">Pleurotus eryngii</name>
    <name type="common">Boletus of the steppes</name>
    <dbReference type="NCBI Taxonomy" id="5323"/>
    <lineage>
        <taxon>Eukaryota</taxon>
        <taxon>Fungi</taxon>
        <taxon>Dikarya</taxon>
        <taxon>Basidiomycota</taxon>
        <taxon>Agaricomycotina</taxon>
        <taxon>Agaricomycetes</taxon>
        <taxon>Agaricomycetidae</taxon>
        <taxon>Agaricales</taxon>
        <taxon>Pleurotineae</taxon>
        <taxon>Pleurotaceae</taxon>
        <taxon>Pleurotus</taxon>
    </lineage>
</organism>
<dbReference type="OrthoDB" id="3013481at2759"/>
<sequence length="309" mass="36181">MISGNARSVLCQVKYCHKYITLKIVDNKVLTVNSLWKSINRDALRDHRLEENDSYWELITGYGTLTVREFKAHFGDFAGGPTSFQEQVNCDKRIDKCPIDGRIESRDKLIYKMNSTHRAQNLIHNILSMMVQIKQAINWREKELEWKTAYTNQRFNDKCGAKIADMKALMSPTDYKEWLEVEHKRFKDLQGKAITARNWAMRLYAKFGLIVLLDPRWNPEVYGKSNHSDTFAKFLNYMDDHPIMREVIGNEVAEYDGNIEEIDGKTFVDHHAGNERENNKMVLGIVRFITKDEDVVGHIKEFIKKKVEW</sequence>
<evidence type="ECO:0000313" key="2">
    <source>
        <dbReference type="Proteomes" id="UP000807025"/>
    </source>
</evidence>
<dbReference type="AlphaFoldDB" id="A0A9P5ZPD9"/>
<dbReference type="Proteomes" id="UP000807025">
    <property type="component" value="Unassembled WGS sequence"/>
</dbReference>